<proteinExistence type="predicted"/>
<accession>K3XAT5</accession>
<keyword evidence="3" id="KW-0175">Coiled coil</keyword>
<evidence type="ECO:0000313" key="7">
    <source>
        <dbReference type="EnsemblProtists" id="PYU1_T014334"/>
    </source>
</evidence>
<dbReference type="HOGENOM" id="CLU_294155_0_0_1"/>
<comment type="caution">
    <text evidence="2">Lacks conserved residue(s) required for the propagation of feature annotation.</text>
</comment>
<name>K3XAT5_GLOUD</name>
<organism evidence="7 8">
    <name type="scientific">Globisporangium ultimum (strain ATCC 200006 / CBS 805.95 / DAOM BR144)</name>
    <name type="common">Pythium ultimum</name>
    <dbReference type="NCBI Taxonomy" id="431595"/>
    <lineage>
        <taxon>Eukaryota</taxon>
        <taxon>Sar</taxon>
        <taxon>Stramenopiles</taxon>
        <taxon>Oomycota</taxon>
        <taxon>Peronosporomycetes</taxon>
        <taxon>Pythiales</taxon>
        <taxon>Pythiaceae</taxon>
        <taxon>Globisporangium</taxon>
    </lineage>
</organism>
<evidence type="ECO:0000259" key="5">
    <source>
        <dbReference type="PROSITE" id="PS50026"/>
    </source>
</evidence>
<dbReference type="PROSITE" id="PS50026">
    <property type="entry name" value="EGF_3"/>
    <property type="match status" value="2"/>
</dbReference>
<reference evidence="7" key="3">
    <citation type="submission" date="2015-02" db="UniProtKB">
        <authorList>
            <consortium name="EnsemblProtists"/>
        </authorList>
    </citation>
    <scope>IDENTIFICATION</scope>
    <source>
        <strain evidence="7">DAOM BR144</strain>
    </source>
</reference>
<dbReference type="EnsemblProtists" id="PYU1_T014334">
    <property type="protein sequence ID" value="PYU1_T014334"/>
    <property type="gene ID" value="PYU1_G014304"/>
</dbReference>
<keyword evidence="4" id="KW-0732">Signal</keyword>
<feature type="chain" id="PRO_5003868572" description="EGF-like domain-containing protein" evidence="4">
    <location>
        <begin position="18"/>
        <end position="1025"/>
    </location>
</feature>
<dbReference type="Proteomes" id="UP000019132">
    <property type="component" value="Unassembled WGS sequence"/>
</dbReference>
<feature type="disulfide bond" evidence="2">
    <location>
        <begin position="230"/>
        <end position="239"/>
    </location>
</feature>
<keyword evidence="8" id="KW-1185">Reference proteome</keyword>
<feature type="coiled-coil region" evidence="3">
    <location>
        <begin position="969"/>
        <end position="996"/>
    </location>
</feature>
<dbReference type="eggNOG" id="ENOG502QSRN">
    <property type="taxonomic scope" value="Eukaryota"/>
</dbReference>
<evidence type="ECO:0000256" key="1">
    <source>
        <dbReference type="ARBA" id="ARBA00023157"/>
    </source>
</evidence>
<feature type="disulfide bond" evidence="2">
    <location>
        <begin position="57"/>
        <end position="66"/>
    </location>
</feature>
<evidence type="ECO:0000313" key="8">
    <source>
        <dbReference type="Proteomes" id="UP000019132"/>
    </source>
</evidence>
<dbReference type="Pfam" id="PF13884">
    <property type="entry name" value="Peptidase_S74"/>
    <property type="match status" value="1"/>
</dbReference>
<dbReference type="PROSITE" id="PS51688">
    <property type="entry name" value="ICA"/>
    <property type="match status" value="1"/>
</dbReference>
<dbReference type="PROSITE" id="PS00022">
    <property type="entry name" value="EGF_1"/>
    <property type="match status" value="2"/>
</dbReference>
<keyword evidence="2" id="KW-0245">EGF-like domain</keyword>
<keyword evidence="1 2" id="KW-1015">Disulfide bond</keyword>
<evidence type="ECO:0000256" key="3">
    <source>
        <dbReference type="SAM" id="Coils"/>
    </source>
</evidence>
<sequence length="1025" mass="109767">MMLAPVRLLLLLGVSYALLLSPKPVAAVGPRCPGSPNQCSLHGSCMLNRLGERVCNCQWGYAGDDCSKKMCPHGVDPESSSTQDKQLNLVIASSNGAAMEGKFVLSFHSHSVEFETPLEDATSEACTRIFRRFQNIADVSCKRVEYVEASKAAFEITLHSFPVYPVMNNLYHHNGNPLATDFWCDASNVKLARPGDITCTFTSKTDRDVKEYVPCSGRGLCNERIGVCTCDNGYYGENCGNNKDEEDILVAPSAGPFFKGNVLRVTAKRAMASEFNLIKADVSGHTVFTVNGEGDTTLHRGSLFVKDGDLVVQNGGQVQIQGGGGLTMDHADLQVKDAQLRMQLAKHSSISKHHDAMLLLEMAVAGDANTPDFMRLMAGNSPVFRVTSASGAVIHQGGLEVLSGGVKVQRGGIHVLSDGIKVTNGALSIKNGALRLQSSSLQVNDGQASFATASTILPALSVLRTTTSGSQRQFGASGVVELRSEGENDVLLLAKGKQDAPVFEVKASGNTIVHAGGLQVSAGGVRIVSGGQTITSGGLHIESGGAFIEGELTTTGGFKIQGGGFTVQNNELNAPSLRVKSTHANFGGALLSFDLSEQLQRVQSGATRTTHPFRLFEAVDAQRDPIISVDSFGNVIAQGDIRTTHGGKVIASGAMIAQAQAVFSHMNLEANAHIAIPSSHSYVKITDDGAVQANQVTLDRAAAFAGQLLVIQNNDEQSLDGDVAVKPGATAMFLFDGSIWRALTAAALDAAVITGVTHFDAANDLNFGDIKLTVKNVQLAGQKPGLIAFYGKGGELMQDSTLGFDAASHTFSTYNLRAEVIQGSIDMSESELRHVEIVGGHISNVNMTSIERMEVDGELFVELDAFFGSGITVDGQVMGSGAYVDASDARFKRDITPITNSSAVLHALQGVEYSYRVDAFPNKNFPKERELGFLAQDVERVLPQVISEDAQGFKYVAYARVVPVIVEAIKEVNKQVRTCEDDMASLRMELHELRQLLFMQQQQIDELLRVQGRSEPFKEEGTQDR</sequence>
<reference evidence="8" key="2">
    <citation type="submission" date="2010-04" db="EMBL/GenBank/DDBJ databases">
        <authorList>
            <person name="Buell R."/>
            <person name="Hamilton J."/>
            <person name="Hostetler J."/>
        </authorList>
    </citation>
    <scope>NUCLEOTIDE SEQUENCE [LARGE SCALE GENOMIC DNA]</scope>
    <source>
        <strain evidence="8">DAOM:BR144</strain>
    </source>
</reference>
<evidence type="ECO:0008006" key="9">
    <source>
        <dbReference type="Google" id="ProtNLM"/>
    </source>
</evidence>
<feature type="domain" description="EGF-like" evidence="5">
    <location>
        <begin position="28"/>
        <end position="67"/>
    </location>
</feature>
<evidence type="ECO:0000256" key="2">
    <source>
        <dbReference type="PROSITE-ProRule" id="PRU00076"/>
    </source>
</evidence>
<dbReference type="STRING" id="431595.K3XAT5"/>
<dbReference type="VEuPathDB" id="FungiDB:PYU1_G014304"/>
<reference evidence="8" key="1">
    <citation type="journal article" date="2010" name="Genome Biol.">
        <title>Genome sequence of the necrotrophic plant pathogen Pythium ultimum reveals original pathogenicity mechanisms and effector repertoire.</title>
        <authorList>
            <person name="Levesque C.A."/>
            <person name="Brouwer H."/>
            <person name="Cano L."/>
            <person name="Hamilton J.P."/>
            <person name="Holt C."/>
            <person name="Huitema E."/>
            <person name="Raffaele S."/>
            <person name="Robideau G.P."/>
            <person name="Thines M."/>
            <person name="Win J."/>
            <person name="Zerillo M.M."/>
            <person name="Beakes G.W."/>
            <person name="Boore J.L."/>
            <person name="Busam D."/>
            <person name="Dumas B."/>
            <person name="Ferriera S."/>
            <person name="Fuerstenberg S.I."/>
            <person name="Gachon C.M."/>
            <person name="Gaulin E."/>
            <person name="Govers F."/>
            <person name="Grenville-Briggs L."/>
            <person name="Horner N."/>
            <person name="Hostetler J."/>
            <person name="Jiang R.H."/>
            <person name="Johnson J."/>
            <person name="Krajaejun T."/>
            <person name="Lin H."/>
            <person name="Meijer H.J."/>
            <person name="Moore B."/>
            <person name="Morris P."/>
            <person name="Phuntmart V."/>
            <person name="Puiu D."/>
            <person name="Shetty J."/>
            <person name="Stajich J.E."/>
            <person name="Tripathy S."/>
            <person name="Wawra S."/>
            <person name="van West P."/>
            <person name="Whitty B.R."/>
            <person name="Coutinho P.M."/>
            <person name="Henrissat B."/>
            <person name="Martin F."/>
            <person name="Thomas P.D."/>
            <person name="Tyler B.M."/>
            <person name="De Vries R.P."/>
            <person name="Kamoun S."/>
            <person name="Yandell M."/>
            <person name="Tisserat N."/>
            <person name="Buell C.R."/>
        </authorList>
    </citation>
    <scope>NUCLEOTIDE SEQUENCE</scope>
    <source>
        <strain evidence="8">DAOM:BR144</strain>
    </source>
</reference>
<dbReference type="OMA" id="PIMNNLY"/>
<dbReference type="InterPro" id="IPR013111">
    <property type="entry name" value="EGF_extracell"/>
</dbReference>
<feature type="domain" description="EGF-like" evidence="5">
    <location>
        <begin position="206"/>
        <end position="240"/>
    </location>
</feature>
<protein>
    <recommendedName>
        <fullName evidence="9">EGF-like domain-containing protein</fullName>
    </recommendedName>
</protein>
<dbReference type="AlphaFoldDB" id="K3XAT5"/>
<feature type="domain" description="Peptidase S74" evidence="6">
    <location>
        <begin position="887"/>
        <end position="983"/>
    </location>
</feature>
<dbReference type="InterPro" id="IPR000742">
    <property type="entry name" value="EGF"/>
</dbReference>
<dbReference type="InterPro" id="IPR030392">
    <property type="entry name" value="S74_ICA"/>
</dbReference>
<feature type="signal peptide" evidence="4">
    <location>
        <begin position="1"/>
        <end position="17"/>
    </location>
</feature>
<evidence type="ECO:0000256" key="4">
    <source>
        <dbReference type="SAM" id="SignalP"/>
    </source>
</evidence>
<evidence type="ECO:0000259" key="6">
    <source>
        <dbReference type="PROSITE" id="PS51688"/>
    </source>
</evidence>
<dbReference type="InParanoid" id="K3XAT5"/>
<dbReference type="EMBL" id="GL376566">
    <property type="status" value="NOT_ANNOTATED_CDS"/>
    <property type="molecule type" value="Genomic_DNA"/>
</dbReference>
<dbReference type="PROSITE" id="PS01186">
    <property type="entry name" value="EGF_2"/>
    <property type="match status" value="2"/>
</dbReference>
<dbReference type="Pfam" id="PF07974">
    <property type="entry name" value="EGF_2"/>
    <property type="match status" value="1"/>
</dbReference>